<dbReference type="Proteomes" id="UP001431209">
    <property type="component" value="Unassembled WGS sequence"/>
</dbReference>
<reference evidence="2 3" key="1">
    <citation type="submission" date="2024-03" db="EMBL/GenBank/DDBJ databases">
        <title>The Acrasis kona genome and developmental transcriptomes reveal deep origins of eukaryotic multicellular pathways.</title>
        <authorList>
            <person name="Sheikh S."/>
            <person name="Fu C.-J."/>
            <person name="Brown M.W."/>
            <person name="Baldauf S.L."/>
        </authorList>
    </citation>
    <scope>NUCLEOTIDE SEQUENCE [LARGE SCALE GENOMIC DNA]</scope>
    <source>
        <strain evidence="2 3">ATCC MYA-3509</strain>
    </source>
</reference>
<feature type="compositionally biased region" description="Polar residues" evidence="1">
    <location>
        <begin position="120"/>
        <end position="134"/>
    </location>
</feature>
<gene>
    <name evidence="2" type="ORF">AKO1_009282</name>
</gene>
<dbReference type="AlphaFoldDB" id="A0AAW2ZKB6"/>
<organism evidence="2 3">
    <name type="scientific">Acrasis kona</name>
    <dbReference type="NCBI Taxonomy" id="1008807"/>
    <lineage>
        <taxon>Eukaryota</taxon>
        <taxon>Discoba</taxon>
        <taxon>Heterolobosea</taxon>
        <taxon>Tetramitia</taxon>
        <taxon>Eutetramitia</taxon>
        <taxon>Acrasidae</taxon>
        <taxon>Acrasis</taxon>
    </lineage>
</organism>
<name>A0AAW2ZKB6_9EUKA</name>
<keyword evidence="3" id="KW-1185">Reference proteome</keyword>
<protein>
    <submittedName>
        <fullName evidence="2">TPR and ankyrin repeat-containing protein</fullName>
    </submittedName>
</protein>
<evidence type="ECO:0000256" key="1">
    <source>
        <dbReference type="SAM" id="MobiDB-lite"/>
    </source>
</evidence>
<proteinExistence type="predicted"/>
<comment type="caution">
    <text evidence="2">The sequence shown here is derived from an EMBL/GenBank/DDBJ whole genome shotgun (WGS) entry which is preliminary data.</text>
</comment>
<accession>A0AAW2ZKB6</accession>
<evidence type="ECO:0000313" key="3">
    <source>
        <dbReference type="Proteomes" id="UP001431209"/>
    </source>
</evidence>
<feature type="region of interest" description="Disordered" evidence="1">
    <location>
        <begin position="99"/>
        <end position="140"/>
    </location>
</feature>
<dbReference type="EMBL" id="JAOPGA020001603">
    <property type="protein sequence ID" value="KAL0489834.1"/>
    <property type="molecule type" value="Genomic_DNA"/>
</dbReference>
<sequence length="298" mass="34119">MNVKRSYYQSFNDFEQVMPADKRFKKDEGGGYDNILPPLSLVIARALQYTSHDVQSMIPVRTPIVNQTFSKDVYQQQDIVYRRDSGLSVLEHVSVVHPEPVASPIQDSNDSSTDVEDNSQEASSDGETPTSPNETCIDENGINMNPNTAFDFNQLQPIRILAYQIGLSSDSNKSWRYRDIKRCLFHKVIQEHLTFIEQDSTHKLLKTRLPHKLNLVGFCRRLMLLVFHYVVRDGCEPKFFRRKGVNQNLVKDILQTCDPTFFKKISVRVAKMAHLYVSNGMPIDVAIQKATSNPECIF</sequence>
<evidence type="ECO:0000313" key="2">
    <source>
        <dbReference type="EMBL" id="KAL0489834.1"/>
    </source>
</evidence>